<dbReference type="Pfam" id="PF04198">
    <property type="entry name" value="Sugar-bind"/>
    <property type="match status" value="1"/>
</dbReference>
<dbReference type="Gene3D" id="1.10.10.60">
    <property type="entry name" value="Homeodomain-like"/>
    <property type="match status" value="1"/>
</dbReference>
<dbReference type="OrthoDB" id="58802at2"/>
<protein>
    <submittedName>
        <fullName evidence="7">Sugar-binding transcriptional regulator</fullName>
    </submittedName>
</protein>
<reference evidence="7 8" key="1">
    <citation type="submission" date="2018-11" db="EMBL/GenBank/DDBJ databases">
        <title>Clostridium sp. nov., a member of the family Erysipelotrichaceae isolated from pig faeces.</title>
        <authorList>
            <person name="Chang Y.-H."/>
        </authorList>
    </citation>
    <scope>NUCLEOTIDE SEQUENCE [LARGE SCALE GENOMIC DNA]</scope>
    <source>
        <strain evidence="7 8">YH-panp20</strain>
    </source>
</reference>
<accession>A0A3N0HWU8</accession>
<dbReference type="GO" id="GO:0030246">
    <property type="term" value="F:carbohydrate binding"/>
    <property type="evidence" value="ECO:0007669"/>
    <property type="project" value="InterPro"/>
</dbReference>
<evidence type="ECO:0000259" key="5">
    <source>
        <dbReference type="Pfam" id="PF04198"/>
    </source>
</evidence>
<dbReference type="GO" id="GO:0003677">
    <property type="term" value="F:DNA binding"/>
    <property type="evidence" value="ECO:0007669"/>
    <property type="project" value="UniProtKB-KW"/>
</dbReference>
<dbReference type="InterPro" id="IPR007324">
    <property type="entry name" value="Sugar-bd_dom_put"/>
</dbReference>
<comment type="caution">
    <text evidence="7">The sequence shown here is derived from an EMBL/GenBank/DDBJ whole genome shotgun (WGS) entry which is preliminary data.</text>
</comment>
<name>A0A3N0HWU8_9FIRM</name>
<comment type="similarity">
    <text evidence="1">Belongs to the SorC transcriptional regulatory family.</text>
</comment>
<evidence type="ECO:0000256" key="2">
    <source>
        <dbReference type="ARBA" id="ARBA00023015"/>
    </source>
</evidence>
<evidence type="ECO:0000256" key="4">
    <source>
        <dbReference type="ARBA" id="ARBA00023163"/>
    </source>
</evidence>
<evidence type="ECO:0000313" key="7">
    <source>
        <dbReference type="EMBL" id="RNM29147.1"/>
    </source>
</evidence>
<evidence type="ECO:0000256" key="3">
    <source>
        <dbReference type="ARBA" id="ARBA00023125"/>
    </source>
</evidence>
<dbReference type="RefSeq" id="WP_128521194.1">
    <property type="nucleotide sequence ID" value="NZ_JALFCT010000019.1"/>
</dbReference>
<dbReference type="InterPro" id="IPR051054">
    <property type="entry name" value="SorC_transcr_regulators"/>
</dbReference>
<dbReference type="Proteomes" id="UP000276568">
    <property type="component" value="Unassembled WGS sequence"/>
</dbReference>
<organism evidence="7 8">
    <name type="scientific">Absicoccus porci</name>
    <dbReference type="NCBI Taxonomy" id="2486576"/>
    <lineage>
        <taxon>Bacteria</taxon>
        <taxon>Bacillati</taxon>
        <taxon>Bacillota</taxon>
        <taxon>Erysipelotrichia</taxon>
        <taxon>Erysipelotrichales</taxon>
        <taxon>Erysipelotrichaceae</taxon>
        <taxon>Absicoccus</taxon>
    </lineage>
</organism>
<dbReference type="Pfam" id="PF13518">
    <property type="entry name" value="HTH_28"/>
    <property type="match status" value="1"/>
</dbReference>
<gene>
    <name evidence="7" type="ORF">EDX97_10980</name>
</gene>
<dbReference type="Gene3D" id="3.40.50.1360">
    <property type="match status" value="1"/>
</dbReference>
<evidence type="ECO:0000259" key="6">
    <source>
        <dbReference type="Pfam" id="PF13518"/>
    </source>
</evidence>
<keyword evidence="8" id="KW-1185">Reference proteome</keyword>
<dbReference type="SUPFAM" id="SSF100950">
    <property type="entry name" value="NagB/RpiA/CoA transferase-like"/>
    <property type="match status" value="1"/>
</dbReference>
<keyword evidence="2" id="KW-0805">Transcription regulation</keyword>
<keyword evidence="4" id="KW-0804">Transcription</keyword>
<sequence>MKPEEEQQLIQIAQMYYMENKTQSEIAKELHIHRSTISRLLKLSRQEGIVEITIHGLHDQNFPLENRLKERYHLKYVGVVTCTEGLTRDQRSIILANKTNAYFQTILEDHMVLGFSWGATLRQVANHLTNLAQHTPLMCVPLMGGSSGRIRSDYHVNAVTYEASRNLDCGAILVDAPAYVESASLKDSFMTSDFMKSITEYWHKVDIAFLGVGSPNVTMNKWRYFYGNDFFKEVEQGKVAGDIAGHYFDIHGTYLSDTLDTHLISINKTDLARIPYRIGIAESLEKVDAIRGALQGRYINCLITTQETAKALLNSANL</sequence>
<keyword evidence="3" id="KW-0238">DNA-binding</keyword>
<dbReference type="PANTHER" id="PTHR34294:SF1">
    <property type="entry name" value="TRANSCRIPTIONAL REGULATOR LSRR"/>
    <property type="match status" value="1"/>
</dbReference>
<proteinExistence type="inferred from homology"/>
<evidence type="ECO:0000313" key="8">
    <source>
        <dbReference type="Proteomes" id="UP000276568"/>
    </source>
</evidence>
<dbReference type="AlphaFoldDB" id="A0A3N0HWU8"/>
<feature type="domain" description="Insertion element IS150 protein InsJ-like helix-turn-helix" evidence="6">
    <location>
        <begin position="15"/>
        <end position="49"/>
    </location>
</feature>
<feature type="domain" description="Sugar-binding" evidence="5">
    <location>
        <begin position="61"/>
        <end position="314"/>
    </location>
</feature>
<evidence type="ECO:0000256" key="1">
    <source>
        <dbReference type="ARBA" id="ARBA00010466"/>
    </source>
</evidence>
<dbReference type="InterPro" id="IPR055247">
    <property type="entry name" value="InsJ-like_HTH"/>
</dbReference>
<dbReference type="PANTHER" id="PTHR34294">
    <property type="entry name" value="TRANSCRIPTIONAL REGULATOR-RELATED"/>
    <property type="match status" value="1"/>
</dbReference>
<dbReference type="EMBL" id="RJQC01000005">
    <property type="protein sequence ID" value="RNM29147.1"/>
    <property type="molecule type" value="Genomic_DNA"/>
</dbReference>
<dbReference type="InterPro" id="IPR037171">
    <property type="entry name" value="NagB/RpiA_transferase-like"/>
</dbReference>